<evidence type="ECO:0000256" key="1">
    <source>
        <dbReference type="SAM" id="SignalP"/>
    </source>
</evidence>
<evidence type="ECO:0000313" key="3">
    <source>
        <dbReference type="Proteomes" id="UP000005408"/>
    </source>
</evidence>
<proteinExistence type="predicted"/>
<dbReference type="EnsemblMetazoa" id="G25965.2">
    <property type="protein sequence ID" value="G25965.2:cds"/>
    <property type="gene ID" value="G25965"/>
</dbReference>
<keyword evidence="1" id="KW-0732">Signal</keyword>
<feature type="signal peptide" evidence="1">
    <location>
        <begin position="1"/>
        <end position="21"/>
    </location>
</feature>
<feature type="chain" id="PRO_5036449048" evidence="1">
    <location>
        <begin position="22"/>
        <end position="361"/>
    </location>
</feature>
<protein>
    <submittedName>
        <fullName evidence="2">Uncharacterized protein</fullName>
    </submittedName>
</protein>
<dbReference type="OMA" id="DEAYCKA"/>
<keyword evidence="3" id="KW-1185">Reference proteome</keyword>
<sequence length="361" mass="41909">MERTALLIVLVSSLLISKSAGQFVRGYNASYFDIILEEVSIKKNGEEFSVEFKNIRTLWSDKIRSLWFVNEVPILMDDSDWFAEDTSTTSTLKNTSKKKDIEKLPIKVNLYSPNGMITVDFGKSDSARRNFKYSVSSEQDRLLYVERSTIPLTDGLVYTTDTDLQGKGLTINDKSLQWEVMDVPFYDRTIGKAFSFKRKIPIKSDSTSEWTYYGVKNKKSVYGQIHLAAKVKGNSYYDKPIILNFIRNVQIYTPPRYSTTNNFPIFYLRDQTFFKDITSKSSRLYQCSIIEDDLNPGDAWMYMMTNSSSQKIDLRYFSYKYVRYGFQTELYAIVKDPSYVLDDAYCITTKDRSGYEINKKD</sequence>
<evidence type="ECO:0000313" key="2">
    <source>
        <dbReference type="EnsemblMetazoa" id="G25965.2:cds"/>
    </source>
</evidence>
<dbReference type="AlphaFoldDB" id="A0A8W8KZN2"/>
<dbReference type="OrthoDB" id="6157647at2759"/>
<name>A0A8W8KZN2_MAGGI</name>
<organism evidence="2 3">
    <name type="scientific">Magallana gigas</name>
    <name type="common">Pacific oyster</name>
    <name type="synonym">Crassostrea gigas</name>
    <dbReference type="NCBI Taxonomy" id="29159"/>
    <lineage>
        <taxon>Eukaryota</taxon>
        <taxon>Metazoa</taxon>
        <taxon>Spiralia</taxon>
        <taxon>Lophotrochozoa</taxon>
        <taxon>Mollusca</taxon>
        <taxon>Bivalvia</taxon>
        <taxon>Autobranchia</taxon>
        <taxon>Pteriomorphia</taxon>
        <taxon>Ostreida</taxon>
        <taxon>Ostreoidea</taxon>
        <taxon>Ostreidae</taxon>
        <taxon>Magallana</taxon>
    </lineage>
</organism>
<accession>A0A8W8KZN2</accession>
<dbReference type="Proteomes" id="UP000005408">
    <property type="component" value="Unassembled WGS sequence"/>
</dbReference>
<reference evidence="2" key="1">
    <citation type="submission" date="2022-08" db="UniProtKB">
        <authorList>
            <consortium name="EnsemblMetazoa"/>
        </authorList>
    </citation>
    <scope>IDENTIFICATION</scope>
    <source>
        <strain evidence="2">05x7-T-G4-1.051#20</strain>
    </source>
</reference>